<name>A0ABU3WXY5_9EURY</name>
<dbReference type="Pfam" id="PF14684">
    <property type="entry name" value="Tricorn_C1"/>
    <property type="match status" value="1"/>
</dbReference>
<dbReference type="Gene3D" id="3.30.750.44">
    <property type="match status" value="1"/>
</dbReference>
<dbReference type="InterPro" id="IPR001478">
    <property type="entry name" value="PDZ"/>
</dbReference>
<evidence type="ECO:0000313" key="3">
    <source>
        <dbReference type="EMBL" id="MDV2480658.1"/>
    </source>
</evidence>
<dbReference type="InterPro" id="IPR028204">
    <property type="entry name" value="Tricorn_C1"/>
</dbReference>
<dbReference type="SUPFAM" id="SSF50156">
    <property type="entry name" value="PDZ domain-like"/>
    <property type="match status" value="1"/>
</dbReference>
<feature type="transmembrane region" description="Helical" evidence="1">
    <location>
        <begin position="532"/>
        <end position="550"/>
    </location>
</feature>
<dbReference type="PROSITE" id="PS50106">
    <property type="entry name" value="PDZ"/>
    <property type="match status" value="1"/>
</dbReference>
<dbReference type="SUPFAM" id="SSF52096">
    <property type="entry name" value="ClpP/crotonase"/>
    <property type="match status" value="1"/>
</dbReference>
<sequence>MFTEPLSRTVAGMTVLFLLLILVAPASAGLYTDSCGMVWADASIPFERNNETAYDEEMMASYAPIIANLTEEVPDFSNMSWSDAFRETCAYMEERYAFTEWRGVDWGGLYARYAPEIAEAERNRDNASYYRTLREFAYAIPDGHVMAAARDDFGAKYADIGGGYGLAVAGLDSGRVIVAYVADGSDAERAGIRFGDEVVSWNGRPVGEAINATSIIWAPVKPSTAEGFLLHRLRFLTRAPVGTNATVGIAGPADSAPRTINLTAADDGYDTLTRTSIFLGREVNDIGAGSSADRRAMITNDTVTYRTLPGGIAYIAVYEEFYDVYQPFRAAVKDAIAKGAPGVVVDLRYNMGGDDNLAAAFAGWFVNRSVFYEYGTTYDPGTGEFPVLWESWTEPRPDRYTGPVALLVSPYTISSGEGLPKVFAESGTGAIVSWYGTNGAFGMESMGPVLPLGILTAFPTGSSLDESGSIQVDSNASLLGGVAPTVRVPLDEETLARAMAGEDVQLSYAVDWIWTQAESTTAEPSAVPTRAAAGWVVPLAALMGLAVWFGRR</sequence>
<reference evidence="3 4" key="1">
    <citation type="submission" date="2019-10" db="EMBL/GenBank/DDBJ databases">
        <title>Isolation and characterization of Methanoculleus sp. Wushi-C6 from a hot spring well.</title>
        <authorList>
            <person name="Chen S.-C."/>
            <person name="Lan Z.-H."/>
            <person name="You Y.-T."/>
            <person name="Lai M.-C."/>
        </authorList>
    </citation>
    <scope>NUCLEOTIDE SEQUENCE [LARGE SCALE GENOMIC DNA]</scope>
    <source>
        <strain evidence="3 4">Wushi-C6</strain>
    </source>
</reference>
<gene>
    <name evidence="3" type="ORF">F8E02_01270</name>
</gene>
<comment type="caution">
    <text evidence="3">The sequence shown here is derived from an EMBL/GenBank/DDBJ whole genome shotgun (WGS) entry which is preliminary data.</text>
</comment>
<dbReference type="Gene3D" id="3.90.226.10">
    <property type="entry name" value="2-enoyl-CoA Hydratase, Chain A, domain 1"/>
    <property type="match status" value="1"/>
</dbReference>
<keyword evidence="1" id="KW-0812">Transmembrane</keyword>
<dbReference type="Pfam" id="PF03572">
    <property type="entry name" value="Peptidase_S41"/>
    <property type="match status" value="1"/>
</dbReference>
<keyword evidence="1" id="KW-0472">Membrane</keyword>
<evidence type="ECO:0000256" key="1">
    <source>
        <dbReference type="SAM" id="Phobius"/>
    </source>
</evidence>
<proteinExistence type="predicted"/>
<keyword evidence="1" id="KW-1133">Transmembrane helix</keyword>
<dbReference type="SMART" id="SM00228">
    <property type="entry name" value="PDZ"/>
    <property type="match status" value="1"/>
</dbReference>
<dbReference type="SMART" id="SM00245">
    <property type="entry name" value="TSPc"/>
    <property type="match status" value="1"/>
</dbReference>
<dbReference type="Proteomes" id="UP001281203">
    <property type="component" value="Unassembled WGS sequence"/>
</dbReference>
<evidence type="ECO:0000259" key="2">
    <source>
        <dbReference type="PROSITE" id="PS50106"/>
    </source>
</evidence>
<organism evidence="3 4">
    <name type="scientific">Methanoculleus caldifontis</name>
    <dbReference type="NCBI Taxonomy" id="2651577"/>
    <lineage>
        <taxon>Archaea</taxon>
        <taxon>Methanobacteriati</taxon>
        <taxon>Methanobacteriota</taxon>
        <taxon>Stenosarchaea group</taxon>
        <taxon>Methanomicrobia</taxon>
        <taxon>Methanomicrobiales</taxon>
        <taxon>Methanomicrobiaceae</taxon>
        <taxon>Methanoculleus</taxon>
    </lineage>
</organism>
<feature type="domain" description="PDZ" evidence="2">
    <location>
        <begin position="145"/>
        <end position="206"/>
    </location>
</feature>
<accession>A0ABU3WXY5</accession>
<dbReference type="InterPro" id="IPR036034">
    <property type="entry name" value="PDZ_sf"/>
</dbReference>
<dbReference type="InterPro" id="IPR005151">
    <property type="entry name" value="Tail-specific_protease"/>
</dbReference>
<keyword evidence="4" id="KW-1185">Reference proteome</keyword>
<evidence type="ECO:0000313" key="4">
    <source>
        <dbReference type="Proteomes" id="UP001281203"/>
    </source>
</evidence>
<dbReference type="EMBL" id="WBKO01000001">
    <property type="protein sequence ID" value="MDV2480658.1"/>
    <property type="molecule type" value="Genomic_DNA"/>
</dbReference>
<dbReference type="RefSeq" id="WP_317063626.1">
    <property type="nucleotide sequence ID" value="NZ_WBKO01000001.1"/>
</dbReference>
<dbReference type="InterPro" id="IPR029045">
    <property type="entry name" value="ClpP/crotonase-like_dom_sf"/>
</dbReference>
<dbReference type="Gene3D" id="2.30.42.10">
    <property type="match status" value="1"/>
</dbReference>
<protein>
    <submittedName>
        <fullName evidence="3">Peptidase S41</fullName>
    </submittedName>
</protein>